<comment type="similarity">
    <text evidence="1">Belongs to the sigma-70 factor family. ECF subfamily.</text>
</comment>
<evidence type="ECO:0000256" key="5">
    <source>
        <dbReference type="SAM" id="MobiDB-lite"/>
    </source>
</evidence>
<dbReference type="GO" id="GO:0003677">
    <property type="term" value="F:DNA binding"/>
    <property type="evidence" value="ECO:0007669"/>
    <property type="project" value="InterPro"/>
</dbReference>
<proteinExistence type="inferred from homology"/>
<dbReference type="InterPro" id="IPR013325">
    <property type="entry name" value="RNA_pol_sigma_r2"/>
</dbReference>
<evidence type="ECO:0000256" key="1">
    <source>
        <dbReference type="ARBA" id="ARBA00010641"/>
    </source>
</evidence>
<dbReference type="Pfam" id="PF04542">
    <property type="entry name" value="Sigma70_r2"/>
    <property type="match status" value="1"/>
</dbReference>
<dbReference type="InterPro" id="IPR013249">
    <property type="entry name" value="RNA_pol_sigma70_r4_t2"/>
</dbReference>
<dbReference type="GO" id="GO:0006352">
    <property type="term" value="P:DNA-templated transcription initiation"/>
    <property type="evidence" value="ECO:0007669"/>
    <property type="project" value="InterPro"/>
</dbReference>
<accession>A0A832MKH3</accession>
<feature type="compositionally biased region" description="Low complexity" evidence="5">
    <location>
        <begin position="8"/>
        <end position="21"/>
    </location>
</feature>
<gene>
    <name evidence="8" type="ORF">ENR23_03230</name>
</gene>
<name>A0A832MKH3_UNCEI</name>
<dbReference type="SUPFAM" id="SSF88659">
    <property type="entry name" value="Sigma3 and sigma4 domains of RNA polymerase sigma factors"/>
    <property type="match status" value="1"/>
</dbReference>
<dbReference type="PANTHER" id="PTHR43133">
    <property type="entry name" value="RNA POLYMERASE ECF-TYPE SIGMA FACTO"/>
    <property type="match status" value="1"/>
</dbReference>
<evidence type="ECO:0000259" key="7">
    <source>
        <dbReference type="Pfam" id="PF08281"/>
    </source>
</evidence>
<reference evidence="8" key="1">
    <citation type="journal article" date="2020" name="mSystems">
        <title>Genome- and Community-Level Interaction Insights into Carbon Utilization and Element Cycling Functions of Hydrothermarchaeota in Hydrothermal Sediment.</title>
        <authorList>
            <person name="Zhou Z."/>
            <person name="Liu Y."/>
            <person name="Xu W."/>
            <person name="Pan J."/>
            <person name="Luo Z.H."/>
            <person name="Li M."/>
        </authorList>
    </citation>
    <scope>NUCLEOTIDE SEQUENCE [LARGE SCALE GENOMIC DNA]</scope>
    <source>
        <strain evidence="8">SpSt-381</strain>
    </source>
</reference>
<dbReference type="EMBL" id="DSQF01000004">
    <property type="protein sequence ID" value="HGZ42435.1"/>
    <property type="molecule type" value="Genomic_DNA"/>
</dbReference>
<dbReference type="Gene3D" id="1.10.1740.10">
    <property type="match status" value="1"/>
</dbReference>
<dbReference type="InterPro" id="IPR007627">
    <property type="entry name" value="RNA_pol_sigma70_r2"/>
</dbReference>
<feature type="region of interest" description="Disordered" evidence="5">
    <location>
        <begin position="1"/>
        <end position="26"/>
    </location>
</feature>
<dbReference type="GO" id="GO:0016987">
    <property type="term" value="F:sigma factor activity"/>
    <property type="evidence" value="ECO:0007669"/>
    <property type="project" value="UniProtKB-KW"/>
</dbReference>
<dbReference type="InterPro" id="IPR036388">
    <property type="entry name" value="WH-like_DNA-bd_sf"/>
</dbReference>
<dbReference type="AlphaFoldDB" id="A0A832MKH3"/>
<sequence>MTWRRPEPAAARGAEPAAAAADADDARAARRAEEAALVRAAQAGDRAAFGRLYERYARVVHGLLLARVRAASAEDLVQDVFVQALQRLADLRDPQAFPGWLAAIARRRALDHHRRERPLDELPGDMPATPDGAEEAARVLSLLRTLPAAYRETLVLRLVEGLSGPEIAERTGLTEGSVRVNLHRGVRLLRERLGVEERG</sequence>
<organism evidence="8">
    <name type="scientific">Eiseniibacteriota bacterium</name>
    <dbReference type="NCBI Taxonomy" id="2212470"/>
    <lineage>
        <taxon>Bacteria</taxon>
        <taxon>Candidatus Eiseniibacteriota</taxon>
    </lineage>
</organism>
<dbReference type="InterPro" id="IPR039425">
    <property type="entry name" value="RNA_pol_sigma-70-like"/>
</dbReference>
<evidence type="ECO:0000313" key="8">
    <source>
        <dbReference type="EMBL" id="HGZ42435.1"/>
    </source>
</evidence>
<dbReference type="InterPro" id="IPR014284">
    <property type="entry name" value="RNA_pol_sigma-70_dom"/>
</dbReference>
<keyword evidence="3" id="KW-0731">Sigma factor</keyword>
<evidence type="ECO:0000259" key="6">
    <source>
        <dbReference type="Pfam" id="PF04542"/>
    </source>
</evidence>
<keyword evidence="4" id="KW-0804">Transcription</keyword>
<feature type="domain" description="RNA polymerase sigma-70 region 2" evidence="6">
    <location>
        <begin position="52"/>
        <end position="117"/>
    </location>
</feature>
<protein>
    <submittedName>
        <fullName evidence="8">Sigma-70 family RNA polymerase sigma factor</fullName>
    </submittedName>
</protein>
<dbReference type="InterPro" id="IPR013324">
    <property type="entry name" value="RNA_pol_sigma_r3/r4-like"/>
</dbReference>
<dbReference type="PANTHER" id="PTHR43133:SF51">
    <property type="entry name" value="RNA POLYMERASE SIGMA FACTOR"/>
    <property type="match status" value="1"/>
</dbReference>
<keyword evidence="2" id="KW-0805">Transcription regulation</keyword>
<feature type="domain" description="RNA polymerase sigma factor 70 region 4 type 2" evidence="7">
    <location>
        <begin position="138"/>
        <end position="188"/>
    </location>
</feature>
<dbReference type="CDD" id="cd06171">
    <property type="entry name" value="Sigma70_r4"/>
    <property type="match status" value="1"/>
</dbReference>
<evidence type="ECO:0000256" key="3">
    <source>
        <dbReference type="ARBA" id="ARBA00023082"/>
    </source>
</evidence>
<dbReference type="SUPFAM" id="SSF88946">
    <property type="entry name" value="Sigma2 domain of RNA polymerase sigma factors"/>
    <property type="match status" value="1"/>
</dbReference>
<dbReference type="NCBIfam" id="TIGR02937">
    <property type="entry name" value="sigma70-ECF"/>
    <property type="match status" value="1"/>
</dbReference>
<dbReference type="Pfam" id="PF08281">
    <property type="entry name" value="Sigma70_r4_2"/>
    <property type="match status" value="1"/>
</dbReference>
<evidence type="ECO:0000256" key="2">
    <source>
        <dbReference type="ARBA" id="ARBA00023015"/>
    </source>
</evidence>
<evidence type="ECO:0000256" key="4">
    <source>
        <dbReference type="ARBA" id="ARBA00023163"/>
    </source>
</evidence>
<dbReference type="Gene3D" id="1.10.10.10">
    <property type="entry name" value="Winged helix-like DNA-binding domain superfamily/Winged helix DNA-binding domain"/>
    <property type="match status" value="1"/>
</dbReference>
<comment type="caution">
    <text evidence="8">The sequence shown here is derived from an EMBL/GenBank/DDBJ whole genome shotgun (WGS) entry which is preliminary data.</text>
</comment>